<dbReference type="AlphaFoldDB" id="A0A2I2KZ65"/>
<evidence type="ECO:0000313" key="2">
    <source>
        <dbReference type="Proteomes" id="UP000234331"/>
    </source>
</evidence>
<evidence type="ECO:0000313" key="1">
    <source>
        <dbReference type="EMBL" id="SNQ50949.1"/>
    </source>
</evidence>
<organism evidence="1 2">
    <name type="scientific">Frankia canadensis</name>
    <dbReference type="NCBI Taxonomy" id="1836972"/>
    <lineage>
        <taxon>Bacteria</taxon>
        <taxon>Bacillati</taxon>
        <taxon>Actinomycetota</taxon>
        <taxon>Actinomycetes</taxon>
        <taxon>Frankiales</taxon>
        <taxon>Frankiaceae</taxon>
        <taxon>Frankia</taxon>
    </lineage>
</organism>
<proteinExistence type="predicted"/>
<dbReference type="EMBL" id="FZMO01000522">
    <property type="protein sequence ID" value="SNQ50949.1"/>
    <property type="molecule type" value="Genomic_DNA"/>
</dbReference>
<gene>
    <name evidence="1" type="ORF">FRACA_570033</name>
</gene>
<sequence length="113" mass="12468">MALTIGTLLSSQGAGASEQKPRGNPTHAILVRLAKFEERCSSVRPERGRRALAVPNPSEEGFRLRWASAVSGGFRVALTERTLRVDDGRRQINPPPRCVIYITASGMRFDVMF</sequence>
<protein>
    <submittedName>
        <fullName evidence="1">Uncharacterized protein</fullName>
    </submittedName>
</protein>
<dbReference type="Proteomes" id="UP000234331">
    <property type="component" value="Unassembled WGS sequence"/>
</dbReference>
<reference evidence="1 2" key="1">
    <citation type="submission" date="2017-06" db="EMBL/GenBank/DDBJ databases">
        <authorList>
            <person name="Kim H.J."/>
            <person name="Triplett B.A."/>
        </authorList>
    </citation>
    <scope>NUCLEOTIDE SEQUENCE [LARGE SCALE GENOMIC DNA]</scope>
    <source>
        <strain evidence="1">FRACA_ARgP5</strain>
    </source>
</reference>
<name>A0A2I2KZ65_9ACTN</name>
<accession>A0A2I2KZ65</accession>
<keyword evidence="2" id="KW-1185">Reference proteome</keyword>